<proteinExistence type="predicted"/>
<feature type="compositionally biased region" description="Basic residues" evidence="1">
    <location>
        <begin position="269"/>
        <end position="279"/>
    </location>
</feature>
<comment type="caution">
    <text evidence="4">The sequence shown here is derived from an EMBL/GenBank/DDBJ whole genome shotgun (WGS) entry which is preliminary data.</text>
</comment>
<feature type="compositionally biased region" description="Basic and acidic residues" evidence="1">
    <location>
        <begin position="192"/>
        <end position="202"/>
    </location>
</feature>
<dbReference type="InterPro" id="IPR003034">
    <property type="entry name" value="SAP_dom"/>
</dbReference>
<feature type="domain" description="SAP" evidence="2">
    <location>
        <begin position="75"/>
        <end position="111"/>
    </location>
</feature>
<evidence type="ECO:0000256" key="1">
    <source>
        <dbReference type="SAM" id="MobiDB-lite"/>
    </source>
</evidence>
<feature type="region of interest" description="Disordered" evidence="1">
    <location>
        <begin position="343"/>
        <end position="366"/>
    </location>
</feature>
<feature type="region of interest" description="Disordered" evidence="1">
    <location>
        <begin position="1"/>
        <end position="59"/>
    </location>
</feature>
<name>A0AAV9DPQ6_ACOCL</name>
<evidence type="ECO:0000259" key="2">
    <source>
        <dbReference type="Pfam" id="PF02037"/>
    </source>
</evidence>
<feature type="compositionally biased region" description="Basic and acidic residues" evidence="1">
    <location>
        <begin position="244"/>
        <end position="257"/>
    </location>
</feature>
<evidence type="ECO:0000313" key="4">
    <source>
        <dbReference type="EMBL" id="KAK1301927.1"/>
    </source>
</evidence>
<dbReference type="EMBL" id="JAUJYO010000012">
    <property type="protein sequence ID" value="KAK1301927.1"/>
    <property type="molecule type" value="Genomic_DNA"/>
</dbReference>
<dbReference type="AlphaFoldDB" id="A0AAV9DPQ6"/>
<reference evidence="4" key="1">
    <citation type="journal article" date="2023" name="Nat. Commun.">
        <title>Diploid and tetraploid genomes of Acorus and the evolution of monocots.</title>
        <authorList>
            <person name="Ma L."/>
            <person name="Liu K.W."/>
            <person name="Li Z."/>
            <person name="Hsiao Y.Y."/>
            <person name="Qi Y."/>
            <person name="Fu T."/>
            <person name="Tang G.D."/>
            <person name="Zhang D."/>
            <person name="Sun W.H."/>
            <person name="Liu D.K."/>
            <person name="Li Y."/>
            <person name="Chen G.Z."/>
            <person name="Liu X.D."/>
            <person name="Liao X.Y."/>
            <person name="Jiang Y.T."/>
            <person name="Yu X."/>
            <person name="Hao Y."/>
            <person name="Huang J."/>
            <person name="Zhao X.W."/>
            <person name="Ke S."/>
            <person name="Chen Y.Y."/>
            <person name="Wu W.L."/>
            <person name="Hsu J.L."/>
            <person name="Lin Y.F."/>
            <person name="Huang M.D."/>
            <person name="Li C.Y."/>
            <person name="Huang L."/>
            <person name="Wang Z.W."/>
            <person name="Zhao X."/>
            <person name="Zhong W.Y."/>
            <person name="Peng D.H."/>
            <person name="Ahmad S."/>
            <person name="Lan S."/>
            <person name="Zhang J.S."/>
            <person name="Tsai W.C."/>
            <person name="Van de Peer Y."/>
            <person name="Liu Z.J."/>
        </authorList>
    </citation>
    <scope>NUCLEOTIDE SEQUENCE</scope>
    <source>
        <strain evidence="4">CP</strain>
    </source>
</reference>
<sequence length="379" mass="43173">MAPAKGKGFMVISSSSSSSSATSESEEDDDDEVIDVCSSDVDDRSESDTGELSDSTPSDRSVCDRVIRLLQRGDDLRSLKLGECKAYLRVSGLRISGSKEVCVQRIQEHWRFDIKRRGGGAKIIGKRTIAGRVVKESYGAAKQQHTFTVSPGKIEILWCKGVKSLPPLFPLLVKGRNLYRLKTFRQRWNNESERSKVLDEKHKRGAAARRTREMAKARSRHEGSKHQRHSHTRNTASPNRRMKKETMPDTRKREQNVKHGRALSVNHGNMKRAGKPRPRRSFDSHHTQRSFSQDVHHQHLTQMQPHHRVYVPASQTSIASRNFNYPYSAVSGAQHFYSPFRDQLIPPGSHHQPFHPGSNSYASSNPRHWYDPRFSSNLY</sequence>
<evidence type="ECO:0000313" key="5">
    <source>
        <dbReference type="Proteomes" id="UP001180020"/>
    </source>
</evidence>
<dbReference type="PANTHER" id="PTHR35323:SF2">
    <property type="entry name" value="SAP DOMAIN-CONTAINING PROTEIN"/>
    <property type="match status" value="1"/>
</dbReference>
<feature type="compositionally biased region" description="Basic and acidic residues" evidence="1">
    <location>
        <begin position="210"/>
        <end position="225"/>
    </location>
</feature>
<gene>
    <name evidence="4" type="ORF">QJS10_CPB12g01401</name>
</gene>
<dbReference type="Pfam" id="PF02037">
    <property type="entry name" value="SAP"/>
    <property type="match status" value="1"/>
</dbReference>
<dbReference type="PANTHER" id="PTHR35323">
    <property type="entry name" value="SAP DOMAIN-CONTAINING PROTEIN"/>
    <property type="match status" value="1"/>
</dbReference>
<dbReference type="Pfam" id="PF24766">
    <property type="entry name" value="DUF7699"/>
    <property type="match status" value="1"/>
</dbReference>
<feature type="domain" description="DUF7699" evidence="3">
    <location>
        <begin position="112"/>
        <end position="188"/>
    </location>
</feature>
<organism evidence="4 5">
    <name type="scientific">Acorus calamus</name>
    <name type="common">Sweet flag</name>
    <dbReference type="NCBI Taxonomy" id="4465"/>
    <lineage>
        <taxon>Eukaryota</taxon>
        <taxon>Viridiplantae</taxon>
        <taxon>Streptophyta</taxon>
        <taxon>Embryophyta</taxon>
        <taxon>Tracheophyta</taxon>
        <taxon>Spermatophyta</taxon>
        <taxon>Magnoliopsida</taxon>
        <taxon>Liliopsida</taxon>
        <taxon>Acoraceae</taxon>
        <taxon>Acorus</taxon>
    </lineage>
</organism>
<dbReference type="InterPro" id="IPR056116">
    <property type="entry name" value="DUF7699"/>
</dbReference>
<protein>
    <submittedName>
        <fullName evidence="4">Zinc finger CCCH domain-containing protein 62</fullName>
    </submittedName>
</protein>
<keyword evidence="5" id="KW-1185">Reference proteome</keyword>
<feature type="compositionally biased region" description="Polar residues" evidence="1">
    <location>
        <begin position="357"/>
        <end position="366"/>
    </location>
</feature>
<evidence type="ECO:0000259" key="3">
    <source>
        <dbReference type="Pfam" id="PF24766"/>
    </source>
</evidence>
<accession>A0AAV9DPQ6</accession>
<feature type="compositionally biased region" description="Acidic residues" evidence="1">
    <location>
        <begin position="24"/>
        <end position="34"/>
    </location>
</feature>
<dbReference type="Proteomes" id="UP001180020">
    <property type="component" value="Unassembled WGS sequence"/>
</dbReference>
<reference evidence="4" key="2">
    <citation type="submission" date="2023-06" db="EMBL/GenBank/DDBJ databases">
        <authorList>
            <person name="Ma L."/>
            <person name="Liu K.-W."/>
            <person name="Li Z."/>
            <person name="Hsiao Y.-Y."/>
            <person name="Qi Y."/>
            <person name="Fu T."/>
            <person name="Tang G."/>
            <person name="Zhang D."/>
            <person name="Sun W.-H."/>
            <person name="Liu D.-K."/>
            <person name="Li Y."/>
            <person name="Chen G.-Z."/>
            <person name="Liu X.-D."/>
            <person name="Liao X.-Y."/>
            <person name="Jiang Y.-T."/>
            <person name="Yu X."/>
            <person name="Hao Y."/>
            <person name="Huang J."/>
            <person name="Zhao X.-W."/>
            <person name="Ke S."/>
            <person name="Chen Y.-Y."/>
            <person name="Wu W.-L."/>
            <person name="Hsu J.-L."/>
            <person name="Lin Y.-F."/>
            <person name="Huang M.-D."/>
            <person name="Li C.-Y."/>
            <person name="Huang L."/>
            <person name="Wang Z.-W."/>
            <person name="Zhao X."/>
            <person name="Zhong W.-Y."/>
            <person name="Peng D.-H."/>
            <person name="Ahmad S."/>
            <person name="Lan S."/>
            <person name="Zhang J.-S."/>
            <person name="Tsai W.-C."/>
            <person name="Van De Peer Y."/>
            <person name="Liu Z.-J."/>
        </authorList>
    </citation>
    <scope>NUCLEOTIDE SEQUENCE</scope>
    <source>
        <strain evidence="4">CP</strain>
        <tissue evidence="4">Leaves</tissue>
    </source>
</reference>
<feature type="compositionally biased region" description="Low complexity" evidence="1">
    <location>
        <begin position="13"/>
        <end position="23"/>
    </location>
</feature>
<feature type="region of interest" description="Disordered" evidence="1">
    <location>
        <begin position="192"/>
        <end position="291"/>
    </location>
</feature>